<dbReference type="Proteomes" id="UP000317881">
    <property type="component" value="Unassembled WGS sequence"/>
</dbReference>
<organism evidence="1 2">
    <name type="scientific">Streptomyces spinoverrucosus</name>
    <dbReference type="NCBI Taxonomy" id="284043"/>
    <lineage>
        <taxon>Bacteria</taxon>
        <taxon>Bacillati</taxon>
        <taxon>Actinomycetota</taxon>
        <taxon>Actinomycetes</taxon>
        <taxon>Kitasatosporales</taxon>
        <taxon>Streptomycetaceae</taxon>
        <taxon>Streptomyces</taxon>
    </lineage>
</organism>
<dbReference type="RefSeq" id="WP_141316189.1">
    <property type="nucleotide sequence ID" value="NZ_BJND01000121.1"/>
</dbReference>
<dbReference type="AlphaFoldDB" id="A0A4Y3VUM1"/>
<protein>
    <submittedName>
        <fullName evidence="1">Uncharacterized protein</fullName>
    </submittedName>
</protein>
<comment type="caution">
    <text evidence="1">The sequence shown here is derived from an EMBL/GenBank/DDBJ whole genome shotgun (WGS) entry which is preliminary data.</text>
</comment>
<reference evidence="1 2" key="1">
    <citation type="submission" date="2019-06" db="EMBL/GenBank/DDBJ databases">
        <title>Whole genome shotgun sequence of Streptomyces spinoverrucosus NBRC 14228.</title>
        <authorList>
            <person name="Hosoyama A."/>
            <person name="Uohara A."/>
            <person name="Ohji S."/>
            <person name="Ichikawa N."/>
        </authorList>
    </citation>
    <scope>NUCLEOTIDE SEQUENCE [LARGE SCALE GENOMIC DNA]</scope>
    <source>
        <strain evidence="1 2">NBRC 14228</strain>
    </source>
</reference>
<keyword evidence="2" id="KW-1185">Reference proteome</keyword>
<evidence type="ECO:0000313" key="2">
    <source>
        <dbReference type="Proteomes" id="UP000317881"/>
    </source>
</evidence>
<gene>
    <name evidence="1" type="ORF">SSP24_82220</name>
</gene>
<evidence type="ECO:0000313" key="1">
    <source>
        <dbReference type="EMBL" id="GEC10567.1"/>
    </source>
</evidence>
<name>A0A4Y3VUM1_9ACTN</name>
<dbReference type="OrthoDB" id="4127922at2"/>
<proteinExistence type="predicted"/>
<accession>A0A4Y3VUM1</accession>
<sequence length="63" mass="6620">MTVEAVVGRAEALCAALGRTLDAKVNVAMLERARAVHRASTADYLAERGDLAAEAGQLAHLFP</sequence>
<dbReference type="EMBL" id="BJND01000121">
    <property type="protein sequence ID" value="GEC10567.1"/>
    <property type="molecule type" value="Genomic_DNA"/>
</dbReference>